<proteinExistence type="predicted"/>
<protein>
    <submittedName>
        <fullName evidence="1">Uncharacterized protein</fullName>
    </submittedName>
</protein>
<accession>A0A6L2LMT3</accession>
<sequence>MIPDSEETLMLVEESHSKMILKQQDPMVLENKSYNSMNSLDFNLSKRSTKVEVPEELPKVSMEFACILHIPCHGACVFTPEGAITSLPNGINSNPDIYPPPLEDPLLIRDALFDHRPPGKTRKHFNLAYYFVNRMVIVTRNVDMTLSYEMLLTQLVEHICVSHPHAFSDDIYLVDHVMIPFSERRVFRIMPGGKRPRLLTPTHTPFGSSESTYFSYQGEENDLINNFTLDPIPYINQLPPIEGGES</sequence>
<evidence type="ECO:0000313" key="1">
    <source>
        <dbReference type="EMBL" id="GEU61604.1"/>
    </source>
</evidence>
<comment type="caution">
    <text evidence="1">The sequence shown here is derived from an EMBL/GenBank/DDBJ whole genome shotgun (WGS) entry which is preliminary data.</text>
</comment>
<organism evidence="1">
    <name type="scientific">Tanacetum cinerariifolium</name>
    <name type="common">Dalmatian daisy</name>
    <name type="synonym">Chrysanthemum cinerariifolium</name>
    <dbReference type="NCBI Taxonomy" id="118510"/>
    <lineage>
        <taxon>Eukaryota</taxon>
        <taxon>Viridiplantae</taxon>
        <taxon>Streptophyta</taxon>
        <taxon>Embryophyta</taxon>
        <taxon>Tracheophyta</taxon>
        <taxon>Spermatophyta</taxon>
        <taxon>Magnoliopsida</taxon>
        <taxon>eudicotyledons</taxon>
        <taxon>Gunneridae</taxon>
        <taxon>Pentapetalae</taxon>
        <taxon>asterids</taxon>
        <taxon>campanulids</taxon>
        <taxon>Asterales</taxon>
        <taxon>Asteraceae</taxon>
        <taxon>Asteroideae</taxon>
        <taxon>Anthemideae</taxon>
        <taxon>Anthemidinae</taxon>
        <taxon>Tanacetum</taxon>
    </lineage>
</organism>
<gene>
    <name evidence="1" type="ORF">Tci_033582</name>
</gene>
<name>A0A6L2LMT3_TANCI</name>
<dbReference type="AlphaFoldDB" id="A0A6L2LMT3"/>
<dbReference type="EMBL" id="BKCJ010004533">
    <property type="protein sequence ID" value="GEU61604.1"/>
    <property type="molecule type" value="Genomic_DNA"/>
</dbReference>
<reference evidence="1" key="1">
    <citation type="journal article" date="2019" name="Sci. Rep.">
        <title>Draft genome of Tanacetum cinerariifolium, the natural source of mosquito coil.</title>
        <authorList>
            <person name="Yamashiro T."/>
            <person name="Shiraishi A."/>
            <person name="Satake H."/>
            <person name="Nakayama K."/>
        </authorList>
    </citation>
    <scope>NUCLEOTIDE SEQUENCE</scope>
</reference>